<feature type="coiled-coil region" evidence="6">
    <location>
        <begin position="113"/>
        <end position="152"/>
    </location>
</feature>
<protein>
    <submittedName>
        <fullName evidence="8">DUF4071 domain-containing protein</fullName>
    </submittedName>
</protein>
<evidence type="ECO:0000259" key="7">
    <source>
        <dbReference type="Pfam" id="PF13281"/>
    </source>
</evidence>
<dbReference type="AlphaFoldDB" id="A0A183AQI4"/>
<keyword evidence="2" id="KW-0808">Transferase</keyword>
<dbReference type="WBParaSite" id="ECPE_0000924701-mRNA-1">
    <property type="protein sequence ID" value="ECPE_0000924701-mRNA-1"/>
    <property type="gene ID" value="ECPE_0000924701"/>
</dbReference>
<proteinExistence type="predicted"/>
<dbReference type="GO" id="GO:0005524">
    <property type="term" value="F:ATP binding"/>
    <property type="evidence" value="ECO:0007669"/>
    <property type="project" value="UniProtKB-KW"/>
</dbReference>
<keyword evidence="5" id="KW-0067">ATP-binding</keyword>
<sequence>LVPMVGVVQAKTDMLDIVYNSDVLVVDMSIKTQQFLLNYHIGVREHLKRYDNIVLVLFSRGKVTEELNRTKLFPYVITDAGVAVSLDDRYIQASFEEYDNLRNQVCSRLPALSENLERTFSELETRNRATLKERFIADIRRVREQYKGAELRERLRTMRRRLDDPEMLSTEILLNMLLSYRDSEFNNRQQVVCLVLYAMGLVAPNSEARKTTCDFT</sequence>
<dbReference type="GO" id="GO:0004674">
    <property type="term" value="F:protein serine/threonine kinase activity"/>
    <property type="evidence" value="ECO:0007669"/>
    <property type="project" value="UniProtKB-KW"/>
</dbReference>
<evidence type="ECO:0000256" key="6">
    <source>
        <dbReference type="SAM" id="Coils"/>
    </source>
</evidence>
<evidence type="ECO:0000256" key="1">
    <source>
        <dbReference type="ARBA" id="ARBA00022527"/>
    </source>
</evidence>
<keyword evidence="1" id="KW-0723">Serine/threonine-protein kinase</keyword>
<dbReference type="InterPro" id="IPR025136">
    <property type="entry name" value="MAP3K_TRAF-bd"/>
</dbReference>
<organism evidence="8">
    <name type="scientific">Echinostoma caproni</name>
    <dbReference type="NCBI Taxonomy" id="27848"/>
    <lineage>
        <taxon>Eukaryota</taxon>
        <taxon>Metazoa</taxon>
        <taxon>Spiralia</taxon>
        <taxon>Lophotrochozoa</taxon>
        <taxon>Platyhelminthes</taxon>
        <taxon>Trematoda</taxon>
        <taxon>Digenea</taxon>
        <taxon>Plagiorchiida</taxon>
        <taxon>Echinostomata</taxon>
        <taxon>Echinostomatoidea</taxon>
        <taxon>Echinostomatidae</taxon>
        <taxon>Echinostoma</taxon>
    </lineage>
</organism>
<reference evidence="8" key="1">
    <citation type="submission" date="2016-06" db="UniProtKB">
        <authorList>
            <consortium name="WormBaseParasite"/>
        </authorList>
    </citation>
    <scope>IDENTIFICATION</scope>
</reference>
<accession>A0A183AQI4</accession>
<keyword evidence="4" id="KW-0418">Kinase</keyword>
<evidence type="ECO:0000256" key="5">
    <source>
        <dbReference type="ARBA" id="ARBA00022840"/>
    </source>
</evidence>
<dbReference type="PANTHER" id="PTHR11584">
    <property type="entry name" value="SERINE/THREONINE PROTEIN KINASE"/>
    <property type="match status" value="1"/>
</dbReference>
<dbReference type="PANTHER" id="PTHR11584:SF394">
    <property type="entry name" value="APOPTOTIC SIGNAL-REGULATING KINASE 1, ISOFORM C"/>
    <property type="match status" value="1"/>
</dbReference>
<keyword evidence="3" id="KW-0547">Nucleotide-binding</keyword>
<name>A0A183AQI4_9TREM</name>
<dbReference type="Pfam" id="PF13281">
    <property type="entry name" value="MAP3K_TRAF_bd"/>
    <property type="match status" value="1"/>
</dbReference>
<evidence type="ECO:0000256" key="3">
    <source>
        <dbReference type="ARBA" id="ARBA00022741"/>
    </source>
</evidence>
<keyword evidence="6" id="KW-0175">Coiled coil</keyword>
<evidence type="ECO:0000256" key="4">
    <source>
        <dbReference type="ARBA" id="ARBA00022777"/>
    </source>
</evidence>
<evidence type="ECO:0000313" key="8">
    <source>
        <dbReference type="WBParaSite" id="ECPE_0000924701-mRNA-1"/>
    </source>
</evidence>
<feature type="domain" description="MAP3K TRAFs-binding" evidence="7">
    <location>
        <begin position="37"/>
        <end position="194"/>
    </location>
</feature>
<evidence type="ECO:0000256" key="2">
    <source>
        <dbReference type="ARBA" id="ARBA00022679"/>
    </source>
</evidence>